<evidence type="ECO:0000256" key="1">
    <source>
        <dbReference type="SAM" id="MobiDB-lite"/>
    </source>
</evidence>
<feature type="compositionally biased region" description="Basic residues" evidence="1">
    <location>
        <begin position="10"/>
        <end position="26"/>
    </location>
</feature>
<feature type="region of interest" description="Disordered" evidence="1">
    <location>
        <begin position="1"/>
        <end position="26"/>
    </location>
</feature>
<dbReference type="EMBL" id="JACBKZ010000010">
    <property type="protein sequence ID" value="KAF5940204.1"/>
    <property type="molecule type" value="Genomic_DNA"/>
</dbReference>
<proteinExistence type="predicted"/>
<dbReference type="AlphaFoldDB" id="A0A7J7GLB5"/>
<name>A0A7J7GLB5_CAMSI</name>
<organism evidence="2 3">
    <name type="scientific">Camellia sinensis</name>
    <name type="common">Tea plant</name>
    <name type="synonym">Thea sinensis</name>
    <dbReference type="NCBI Taxonomy" id="4442"/>
    <lineage>
        <taxon>Eukaryota</taxon>
        <taxon>Viridiplantae</taxon>
        <taxon>Streptophyta</taxon>
        <taxon>Embryophyta</taxon>
        <taxon>Tracheophyta</taxon>
        <taxon>Spermatophyta</taxon>
        <taxon>Magnoliopsida</taxon>
        <taxon>eudicotyledons</taxon>
        <taxon>Gunneridae</taxon>
        <taxon>Pentapetalae</taxon>
        <taxon>asterids</taxon>
        <taxon>Ericales</taxon>
        <taxon>Theaceae</taxon>
        <taxon>Camellia</taxon>
    </lineage>
</organism>
<evidence type="ECO:0000313" key="2">
    <source>
        <dbReference type="EMBL" id="KAF5940204.1"/>
    </source>
</evidence>
<sequence>MLPFISMLSYHKKHKRKKKKKKKKKIYHNKHKYYNALAESDSKMQERNSHMTIQTLINCSSSS</sequence>
<protein>
    <submittedName>
        <fullName evidence="2">Uncharacterized protein</fullName>
    </submittedName>
</protein>
<evidence type="ECO:0000313" key="3">
    <source>
        <dbReference type="Proteomes" id="UP000593564"/>
    </source>
</evidence>
<comment type="caution">
    <text evidence="2">The sequence shown here is derived from an EMBL/GenBank/DDBJ whole genome shotgun (WGS) entry which is preliminary data.</text>
</comment>
<gene>
    <name evidence="2" type="ORF">HYC85_021371</name>
</gene>
<accession>A0A7J7GLB5</accession>
<keyword evidence="3" id="KW-1185">Reference proteome</keyword>
<reference evidence="3" key="1">
    <citation type="journal article" date="2020" name="Nat. Commun.">
        <title>Genome assembly of wild tea tree DASZ reveals pedigree and selection history of tea varieties.</title>
        <authorList>
            <person name="Zhang W."/>
            <person name="Zhang Y."/>
            <person name="Qiu H."/>
            <person name="Guo Y."/>
            <person name="Wan H."/>
            <person name="Zhang X."/>
            <person name="Scossa F."/>
            <person name="Alseekh S."/>
            <person name="Zhang Q."/>
            <person name="Wang P."/>
            <person name="Xu L."/>
            <person name="Schmidt M.H."/>
            <person name="Jia X."/>
            <person name="Li D."/>
            <person name="Zhu A."/>
            <person name="Guo F."/>
            <person name="Chen W."/>
            <person name="Ni D."/>
            <person name="Usadel B."/>
            <person name="Fernie A.R."/>
            <person name="Wen W."/>
        </authorList>
    </citation>
    <scope>NUCLEOTIDE SEQUENCE [LARGE SCALE GENOMIC DNA]</scope>
    <source>
        <strain evidence="3">cv. G240</strain>
    </source>
</reference>
<reference evidence="2 3" key="2">
    <citation type="submission" date="2020-07" db="EMBL/GenBank/DDBJ databases">
        <title>Genome assembly of wild tea tree DASZ reveals pedigree and selection history of tea varieties.</title>
        <authorList>
            <person name="Zhang W."/>
        </authorList>
    </citation>
    <scope>NUCLEOTIDE SEQUENCE [LARGE SCALE GENOMIC DNA]</scope>
    <source>
        <strain evidence="3">cv. G240</strain>
        <tissue evidence="2">Leaf</tissue>
    </source>
</reference>
<dbReference type="Proteomes" id="UP000593564">
    <property type="component" value="Unassembled WGS sequence"/>
</dbReference>